<organism evidence="1 2">
    <name type="scientific">Pseudoalteromonas porphyrae</name>
    <dbReference type="NCBI Taxonomy" id="187330"/>
    <lineage>
        <taxon>Bacteria</taxon>
        <taxon>Pseudomonadati</taxon>
        <taxon>Pseudomonadota</taxon>
        <taxon>Gammaproteobacteria</taxon>
        <taxon>Alteromonadales</taxon>
        <taxon>Pseudoalteromonadaceae</taxon>
        <taxon>Pseudoalteromonas</taxon>
    </lineage>
</organism>
<dbReference type="AlphaFoldDB" id="A0A0N1EL05"/>
<reference evidence="1 2" key="1">
    <citation type="submission" date="2015-08" db="EMBL/GenBank/DDBJ databases">
        <title>Draft Genome Sequence of Pseudoalteromonas porphyrae UCD-SED14.</title>
        <authorList>
            <person name="Coil D.A."/>
            <person name="Jospin G."/>
            <person name="Lee R.D."/>
            <person name="Eisen J.A."/>
        </authorList>
    </citation>
    <scope>NUCLEOTIDE SEQUENCE [LARGE SCALE GENOMIC DNA]</scope>
    <source>
        <strain evidence="1 2">UCD-SED14</strain>
    </source>
</reference>
<protein>
    <submittedName>
        <fullName evidence="1">Uncharacterized protein</fullName>
    </submittedName>
</protein>
<gene>
    <name evidence="1" type="ORF">ADS77_06975</name>
</gene>
<proteinExistence type="predicted"/>
<sequence length="153" mass="17465">MNYSNQIKSLLHDDVPPECDVYHKFCQTVNVCMRKSGFSRAQLADRMNYAATDNSDVDQVKLNKWFAPSQPQQMPIHLLPALCWALQTIEPASTLLAPLLFLPVDKRAQMLQKHAELEMEIEAKRQSQQSILSQLTVSDPQDSQFQVSDFLTE</sequence>
<evidence type="ECO:0000313" key="2">
    <source>
        <dbReference type="Proteomes" id="UP000037848"/>
    </source>
</evidence>
<comment type="caution">
    <text evidence="1">The sequence shown here is derived from an EMBL/GenBank/DDBJ whole genome shotgun (WGS) entry which is preliminary data.</text>
</comment>
<dbReference type="PATRIC" id="fig|187330.3.peg.3419"/>
<keyword evidence="2" id="KW-1185">Reference proteome</keyword>
<name>A0A0N1EL05_9GAMM</name>
<dbReference type="Proteomes" id="UP000037848">
    <property type="component" value="Unassembled WGS sequence"/>
</dbReference>
<accession>A0A0N1EL05</accession>
<dbReference type="RefSeq" id="WP_054453611.1">
    <property type="nucleotide sequence ID" value="NZ_LHPH01000006.1"/>
</dbReference>
<dbReference type="EMBL" id="LHPH01000006">
    <property type="protein sequence ID" value="KPH64146.1"/>
    <property type="molecule type" value="Genomic_DNA"/>
</dbReference>
<evidence type="ECO:0000313" key="1">
    <source>
        <dbReference type="EMBL" id="KPH64146.1"/>
    </source>
</evidence>